<evidence type="ECO:0000313" key="4">
    <source>
        <dbReference type="Proteomes" id="UP000823914"/>
    </source>
</evidence>
<keyword evidence="1" id="KW-0645">Protease</keyword>
<sequence>MILLGTGSKKNPVKQLAKKVEEKILQTTSDNLIEELIKLDGIGPSKAVSIAAAIELGRRQNNHSGQQIKKPTDLIPFVQHYSMETQEHFIVITLNGAHEIIKIKTISVGTINRTVVHPREVFLPAIKDMATALI</sequence>
<feature type="domain" description="RadC-like JAB" evidence="2">
    <location>
        <begin position="68"/>
        <end position="134"/>
    </location>
</feature>
<reference evidence="3" key="1">
    <citation type="journal article" date="2021" name="PeerJ">
        <title>Extensive microbial diversity within the chicken gut microbiome revealed by metagenomics and culture.</title>
        <authorList>
            <person name="Gilroy R."/>
            <person name="Ravi A."/>
            <person name="Getino M."/>
            <person name="Pursley I."/>
            <person name="Horton D.L."/>
            <person name="Alikhan N.F."/>
            <person name="Baker D."/>
            <person name="Gharbi K."/>
            <person name="Hall N."/>
            <person name="Watson M."/>
            <person name="Adriaenssens E.M."/>
            <person name="Foster-Nyarko E."/>
            <person name="Jarju S."/>
            <person name="Secka A."/>
            <person name="Antonio M."/>
            <person name="Oren A."/>
            <person name="Chaudhuri R.R."/>
            <person name="La Ragione R."/>
            <person name="Hildebrand F."/>
            <person name="Pallen M.J."/>
        </authorList>
    </citation>
    <scope>NUCLEOTIDE SEQUENCE</scope>
    <source>
        <strain evidence="3">Gambia15-2214</strain>
    </source>
</reference>
<keyword evidence="1" id="KW-0482">Metalloprotease</keyword>
<dbReference type="Pfam" id="PF04002">
    <property type="entry name" value="RadC"/>
    <property type="match status" value="1"/>
</dbReference>
<comment type="caution">
    <text evidence="3">The sequence shown here is derived from an EMBL/GenBank/DDBJ whole genome shotgun (WGS) entry which is preliminary data.</text>
</comment>
<name>A0A9E2NZQ3_9SPIR</name>
<proteinExistence type="predicted"/>
<protein>
    <recommendedName>
        <fullName evidence="2">RadC-like JAB domain-containing protein</fullName>
    </recommendedName>
</protein>
<dbReference type="AlphaFoldDB" id="A0A9E2NZQ3"/>
<dbReference type="InterPro" id="IPR025657">
    <property type="entry name" value="RadC_JAB"/>
</dbReference>
<reference evidence="3" key="2">
    <citation type="submission" date="2021-04" db="EMBL/GenBank/DDBJ databases">
        <authorList>
            <person name="Gilroy R."/>
        </authorList>
    </citation>
    <scope>NUCLEOTIDE SEQUENCE</scope>
    <source>
        <strain evidence="3">Gambia15-2214</strain>
    </source>
</reference>
<dbReference type="EMBL" id="JAHLFV010000007">
    <property type="protein sequence ID" value="MBU3849003.1"/>
    <property type="molecule type" value="Genomic_DNA"/>
</dbReference>
<evidence type="ECO:0000313" key="3">
    <source>
        <dbReference type="EMBL" id="MBU3849003.1"/>
    </source>
</evidence>
<dbReference type="Gene3D" id="3.40.140.10">
    <property type="entry name" value="Cytidine Deaminase, domain 2"/>
    <property type="match status" value="1"/>
</dbReference>
<dbReference type="GO" id="GO:0008237">
    <property type="term" value="F:metallopeptidase activity"/>
    <property type="evidence" value="ECO:0007669"/>
    <property type="project" value="UniProtKB-KW"/>
</dbReference>
<dbReference type="Proteomes" id="UP000823914">
    <property type="component" value="Unassembled WGS sequence"/>
</dbReference>
<dbReference type="InterPro" id="IPR001405">
    <property type="entry name" value="UPF0758"/>
</dbReference>
<gene>
    <name evidence="3" type="ORF">IAA16_00380</name>
</gene>
<feature type="non-terminal residue" evidence="3">
    <location>
        <position position="134"/>
    </location>
</feature>
<evidence type="ECO:0000256" key="1">
    <source>
        <dbReference type="ARBA" id="ARBA00023049"/>
    </source>
</evidence>
<keyword evidence="1" id="KW-0378">Hydrolase</keyword>
<evidence type="ECO:0000259" key="2">
    <source>
        <dbReference type="Pfam" id="PF04002"/>
    </source>
</evidence>
<dbReference type="PANTHER" id="PTHR30471">
    <property type="entry name" value="DNA REPAIR PROTEIN RADC"/>
    <property type="match status" value="1"/>
</dbReference>
<accession>A0A9E2NZQ3</accession>
<dbReference type="PANTHER" id="PTHR30471:SF3">
    <property type="entry name" value="UPF0758 PROTEIN YEES-RELATED"/>
    <property type="match status" value="1"/>
</dbReference>
<organism evidence="3 4">
    <name type="scientific">Candidatus Treponema excrementipullorum</name>
    <dbReference type="NCBI Taxonomy" id="2838768"/>
    <lineage>
        <taxon>Bacteria</taxon>
        <taxon>Pseudomonadati</taxon>
        <taxon>Spirochaetota</taxon>
        <taxon>Spirochaetia</taxon>
        <taxon>Spirochaetales</taxon>
        <taxon>Treponemataceae</taxon>
        <taxon>Treponema</taxon>
    </lineage>
</organism>